<feature type="domain" description="ABC transporter substrate-binding protein PnrA-like" evidence="3">
    <location>
        <begin position="58"/>
        <end position="328"/>
    </location>
</feature>
<evidence type="ECO:0000313" key="4">
    <source>
        <dbReference type="EMBL" id="URI08200.1"/>
    </source>
</evidence>
<protein>
    <submittedName>
        <fullName evidence="4">BMP family ABC transporter substrate-binding protein</fullName>
    </submittedName>
</protein>
<dbReference type="InterPro" id="IPR052910">
    <property type="entry name" value="ABC-Purine-Binding"/>
</dbReference>
<feature type="signal peptide" evidence="2">
    <location>
        <begin position="1"/>
        <end position="41"/>
    </location>
</feature>
<dbReference type="CDD" id="cd19963">
    <property type="entry name" value="PBP1_BMP-like"/>
    <property type="match status" value="1"/>
</dbReference>
<reference evidence="4" key="1">
    <citation type="submission" date="2022-05" db="EMBL/GenBank/DDBJ databases">
        <title>An RpoN-dependent PEP-CTERM gene is involved in floc formation of an Aquincola tertiaricarbonis strain.</title>
        <authorList>
            <person name="Qiu D."/>
            <person name="Xia M."/>
        </authorList>
    </citation>
    <scope>NUCLEOTIDE SEQUENCE</scope>
    <source>
        <strain evidence="4">RN12</strain>
    </source>
</reference>
<proteinExistence type="predicted"/>
<evidence type="ECO:0000256" key="2">
    <source>
        <dbReference type="SAM" id="SignalP"/>
    </source>
</evidence>
<dbReference type="PANTHER" id="PTHR43208:SF1">
    <property type="entry name" value="ABC TRANSPORTER SUBSTRATE-BINDING PROTEIN"/>
    <property type="match status" value="1"/>
</dbReference>
<evidence type="ECO:0000313" key="5">
    <source>
        <dbReference type="Proteomes" id="UP001056201"/>
    </source>
</evidence>
<dbReference type="EMBL" id="CP097635">
    <property type="protein sequence ID" value="URI08200.1"/>
    <property type="molecule type" value="Genomic_DNA"/>
</dbReference>
<dbReference type="Proteomes" id="UP001056201">
    <property type="component" value="Chromosome 1"/>
</dbReference>
<dbReference type="Gene3D" id="3.40.50.2300">
    <property type="match status" value="2"/>
</dbReference>
<organism evidence="4 5">
    <name type="scientific">Aquincola tertiaricarbonis</name>
    <dbReference type="NCBI Taxonomy" id="391953"/>
    <lineage>
        <taxon>Bacteria</taxon>
        <taxon>Pseudomonadati</taxon>
        <taxon>Pseudomonadota</taxon>
        <taxon>Betaproteobacteria</taxon>
        <taxon>Burkholderiales</taxon>
        <taxon>Sphaerotilaceae</taxon>
        <taxon>Aquincola</taxon>
    </lineage>
</organism>
<keyword evidence="5" id="KW-1185">Reference proteome</keyword>
<dbReference type="RefSeq" id="WP_250196421.1">
    <property type="nucleotide sequence ID" value="NZ_CP097635.1"/>
</dbReference>
<name>A0ABY4S687_AQUTE</name>
<evidence type="ECO:0000259" key="3">
    <source>
        <dbReference type="Pfam" id="PF02608"/>
    </source>
</evidence>
<accession>A0ABY4S687</accession>
<evidence type="ECO:0000256" key="1">
    <source>
        <dbReference type="ARBA" id="ARBA00022729"/>
    </source>
</evidence>
<feature type="chain" id="PRO_5045425407" evidence="2">
    <location>
        <begin position="42"/>
        <end position="388"/>
    </location>
</feature>
<gene>
    <name evidence="4" type="ORF">MW290_06390</name>
</gene>
<sequence length="388" mass="41022">MFKNLARALLRPAQLSSLRPAQRARRASSLLIAATACSLLAATGATGATAQPATAPLKIGFVYVTPIGSAGWTYQHEQARQAMVKALGPQVQTTVVESVAEGPDSERVMRDMVAQGHRLIFATSFGYLDPALRVAADAPEVRFEHAGGYKRAANLATYNARFYEGRWLAGYLAGRSSKTGVAGFVAGFPVPEVVQGINAFTLGMRAANPKATVRVVWLNTWFDPPREREAALSLVNAGADVLTNHSGSPAVPQLAEEKGVRLLAYQSDMRAFAPKAQLAAVTADWSAYYVQQAKAVLAGNWQSGATWGGMQAGMVRLSAIDPALPPAVTKDLAQRQQALMAGKLQPFAGPLKDQAGQLRQPAGGALPDAAIASMDWFVEGVVGSVPGR</sequence>
<dbReference type="Pfam" id="PF02608">
    <property type="entry name" value="Bmp"/>
    <property type="match status" value="1"/>
</dbReference>
<dbReference type="InterPro" id="IPR003760">
    <property type="entry name" value="PnrA-like"/>
</dbReference>
<keyword evidence="1 2" id="KW-0732">Signal</keyword>
<dbReference type="PANTHER" id="PTHR43208">
    <property type="entry name" value="ABC TRANSPORTER SUBSTRATE-BINDING PROTEIN"/>
    <property type="match status" value="1"/>
</dbReference>